<organism evidence="6 7">
    <name type="scientific">Novosphingobium flavum</name>
    <dbReference type="NCBI Taxonomy" id="1778672"/>
    <lineage>
        <taxon>Bacteria</taxon>
        <taxon>Pseudomonadati</taxon>
        <taxon>Pseudomonadota</taxon>
        <taxon>Alphaproteobacteria</taxon>
        <taxon>Sphingomonadales</taxon>
        <taxon>Sphingomonadaceae</taxon>
        <taxon>Novosphingobium</taxon>
    </lineage>
</organism>
<evidence type="ECO:0000313" key="7">
    <source>
        <dbReference type="Proteomes" id="UP000566813"/>
    </source>
</evidence>
<dbReference type="Pfam" id="PF00295">
    <property type="entry name" value="Glyco_hydro_28"/>
    <property type="match status" value="1"/>
</dbReference>
<gene>
    <name evidence="6" type="ORF">H7F51_16810</name>
</gene>
<dbReference type="InterPro" id="IPR011050">
    <property type="entry name" value="Pectin_lyase_fold/virulence"/>
</dbReference>
<dbReference type="InterPro" id="IPR012334">
    <property type="entry name" value="Pectin_lyas_fold"/>
</dbReference>
<comment type="caution">
    <text evidence="6">The sequence shown here is derived from an EMBL/GenBank/DDBJ whole genome shotgun (WGS) entry which is preliminary data.</text>
</comment>
<keyword evidence="7" id="KW-1185">Reference proteome</keyword>
<sequence>MLGAIGLPGLALAATRARPFRPERFGAKGDGKADDTAAIQRAIDAAARAGRGAQVRLSAGRTYLSGALTLRGGIDFHLAGNAVLRVSTDPARYGGEAPSGLAAEGISGPGALLHALGADDLTISGAGTIDGRSLDFMERYDAADEWWIPKGFRPRLIVLENCARLTIRDITLRDAPSWTVHLLGCRKVVAERLTILNRPDVPNCDGIDPDHCQDVIIRHCHIICGDDAIVVKATAGHEKYGPSRDIHVHDCVLETQDSGLKIGTETHQDIHSIQFERCRVVSGCRGLCIQLRDSGNVHDIVFRDITFAARYHSAPWWGRGEAISFTAIPRDGQTRVGTIHDIQVERVRGTAENSIRVEGLGGGRVRDVTFDAVDLTLARSTRYPGGVFDNRPTKVVEPIERRGTPAVSIRHAERVTLRNCTVRWGPNPPDYFTHLLQAEDAPGLDHAGLSGTSAHPGRVAEIAIS</sequence>
<evidence type="ECO:0000256" key="4">
    <source>
        <dbReference type="RuleBase" id="RU361169"/>
    </source>
</evidence>
<dbReference type="InterPro" id="IPR024535">
    <property type="entry name" value="RHGA/B-epi-like_pectate_lyase"/>
</dbReference>
<dbReference type="InterPro" id="IPR000743">
    <property type="entry name" value="Glyco_hydro_28"/>
</dbReference>
<accession>A0A7X1KN90</accession>
<dbReference type="Proteomes" id="UP000566813">
    <property type="component" value="Unassembled WGS sequence"/>
</dbReference>
<dbReference type="PANTHER" id="PTHR31339:SF9">
    <property type="entry name" value="PLASMIN AND FIBRONECTIN-BINDING PROTEIN A"/>
    <property type="match status" value="1"/>
</dbReference>
<comment type="similarity">
    <text evidence="1 4">Belongs to the glycosyl hydrolase 28 family.</text>
</comment>
<dbReference type="Gene3D" id="2.160.20.10">
    <property type="entry name" value="Single-stranded right-handed beta-helix, Pectin lyase-like"/>
    <property type="match status" value="1"/>
</dbReference>
<reference evidence="6 7" key="1">
    <citation type="submission" date="2020-08" db="EMBL/GenBank/DDBJ databases">
        <title>The genome sequence of type strain Novosphingobium flavum NBRC 111647.</title>
        <authorList>
            <person name="Liu Y."/>
        </authorList>
    </citation>
    <scope>NUCLEOTIDE SEQUENCE [LARGE SCALE GENOMIC DNA]</scope>
    <source>
        <strain evidence="6 7">NBRC 111647</strain>
    </source>
</reference>
<dbReference type="SUPFAM" id="SSF51126">
    <property type="entry name" value="Pectin lyase-like"/>
    <property type="match status" value="1"/>
</dbReference>
<name>A0A7X1KN90_9SPHN</name>
<keyword evidence="3 4" id="KW-0326">Glycosidase</keyword>
<evidence type="ECO:0000256" key="2">
    <source>
        <dbReference type="ARBA" id="ARBA00022801"/>
    </source>
</evidence>
<dbReference type="Pfam" id="PF12708">
    <property type="entry name" value="Pect-lyase_RHGA_epim"/>
    <property type="match status" value="1"/>
</dbReference>
<keyword evidence="2 4" id="KW-0378">Hydrolase</keyword>
<evidence type="ECO:0000256" key="3">
    <source>
        <dbReference type="ARBA" id="ARBA00023295"/>
    </source>
</evidence>
<dbReference type="InterPro" id="IPR051801">
    <property type="entry name" value="GH28_Enzymes"/>
</dbReference>
<dbReference type="AlphaFoldDB" id="A0A7X1KN90"/>
<evidence type="ECO:0000313" key="6">
    <source>
        <dbReference type="EMBL" id="MBC2667183.1"/>
    </source>
</evidence>
<dbReference type="GO" id="GO:0005975">
    <property type="term" value="P:carbohydrate metabolic process"/>
    <property type="evidence" value="ECO:0007669"/>
    <property type="project" value="InterPro"/>
</dbReference>
<proteinExistence type="inferred from homology"/>
<evidence type="ECO:0000259" key="5">
    <source>
        <dbReference type="Pfam" id="PF12708"/>
    </source>
</evidence>
<dbReference type="PANTHER" id="PTHR31339">
    <property type="entry name" value="PECTIN LYASE-RELATED"/>
    <property type="match status" value="1"/>
</dbReference>
<feature type="domain" description="Rhamnogalacturonase A/B/Epimerase-like pectate lyase" evidence="5">
    <location>
        <begin position="25"/>
        <end position="75"/>
    </location>
</feature>
<dbReference type="EMBL" id="JACLAW010000015">
    <property type="protein sequence ID" value="MBC2667183.1"/>
    <property type="molecule type" value="Genomic_DNA"/>
</dbReference>
<protein>
    <submittedName>
        <fullName evidence="6">Glycoside hydrolase</fullName>
    </submittedName>
</protein>
<evidence type="ECO:0000256" key="1">
    <source>
        <dbReference type="ARBA" id="ARBA00008834"/>
    </source>
</evidence>
<dbReference type="GO" id="GO:0004650">
    <property type="term" value="F:polygalacturonase activity"/>
    <property type="evidence" value="ECO:0007669"/>
    <property type="project" value="InterPro"/>
</dbReference>